<organism evidence="2 3">
    <name type="scientific">Aliidiomarina minuta</name>
    <dbReference type="NCBI Taxonomy" id="880057"/>
    <lineage>
        <taxon>Bacteria</taxon>
        <taxon>Pseudomonadati</taxon>
        <taxon>Pseudomonadota</taxon>
        <taxon>Gammaproteobacteria</taxon>
        <taxon>Alteromonadales</taxon>
        <taxon>Idiomarinaceae</taxon>
        <taxon>Aliidiomarina</taxon>
    </lineage>
</organism>
<dbReference type="InterPro" id="IPR021973">
    <property type="entry name" value="SprA-related"/>
</dbReference>
<feature type="compositionally biased region" description="Basic and acidic residues" evidence="1">
    <location>
        <begin position="198"/>
        <end position="208"/>
    </location>
</feature>
<feature type="compositionally biased region" description="Polar residues" evidence="1">
    <location>
        <begin position="1"/>
        <end position="17"/>
    </location>
</feature>
<feature type="compositionally biased region" description="Polar residues" evidence="1">
    <location>
        <begin position="54"/>
        <end position="64"/>
    </location>
</feature>
<evidence type="ECO:0000313" key="3">
    <source>
        <dbReference type="Proteomes" id="UP000288293"/>
    </source>
</evidence>
<feature type="compositionally biased region" description="Basic and acidic residues" evidence="1">
    <location>
        <begin position="78"/>
        <end position="100"/>
    </location>
</feature>
<proteinExistence type="predicted"/>
<comment type="caution">
    <text evidence="2">The sequence shown here is derived from an EMBL/GenBank/DDBJ whole genome shotgun (WGS) entry which is preliminary data.</text>
</comment>
<keyword evidence="3" id="KW-1185">Reference proteome</keyword>
<dbReference type="RefSeq" id="WP_126803569.1">
    <property type="nucleotide sequence ID" value="NZ_PIPL01000001.1"/>
</dbReference>
<dbReference type="EMBL" id="PIPL01000001">
    <property type="protein sequence ID" value="RUO26757.1"/>
    <property type="molecule type" value="Genomic_DNA"/>
</dbReference>
<gene>
    <name evidence="2" type="ORF">CWE09_08690</name>
</gene>
<evidence type="ECO:0000256" key="1">
    <source>
        <dbReference type="SAM" id="MobiDB-lite"/>
    </source>
</evidence>
<dbReference type="OrthoDB" id="9812722at2"/>
<protein>
    <submittedName>
        <fullName evidence="2">Catalase</fullName>
    </submittedName>
</protein>
<feature type="compositionally biased region" description="Basic and acidic residues" evidence="1">
    <location>
        <begin position="41"/>
        <end position="53"/>
    </location>
</feature>
<feature type="compositionally biased region" description="Basic and acidic residues" evidence="1">
    <location>
        <begin position="109"/>
        <end position="125"/>
    </location>
</feature>
<reference evidence="2 3" key="1">
    <citation type="journal article" date="2011" name="Front. Microbiol.">
        <title>Genomic signatures of strain selection and enhancement in Bacillus atrophaeus var. globigii, a historical biowarfare simulant.</title>
        <authorList>
            <person name="Gibbons H.S."/>
            <person name="Broomall S.M."/>
            <person name="McNew L.A."/>
            <person name="Daligault H."/>
            <person name="Chapman C."/>
            <person name="Bruce D."/>
            <person name="Karavis M."/>
            <person name="Krepps M."/>
            <person name="McGregor P.A."/>
            <person name="Hong C."/>
            <person name="Park K.H."/>
            <person name="Akmal A."/>
            <person name="Feldman A."/>
            <person name="Lin J.S."/>
            <person name="Chang W.E."/>
            <person name="Higgs B.W."/>
            <person name="Demirev P."/>
            <person name="Lindquist J."/>
            <person name="Liem A."/>
            <person name="Fochler E."/>
            <person name="Read T.D."/>
            <person name="Tapia R."/>
            <person name="Johnson S."/>
            <person name="Bishop-Lilly K.A."/>
            <person name="Detter C."/>
            <person name="Han C."/>
            <person name="Sozhamannan S."/>
            <person name="Rosenzweig C.N."/>
            <person name="Skowronski E.W."/>
        </authorList>
    </citation>
    <scope>NUCLEOTIDE SEQUENCE [LARGE SCALE GENOMIC DNA]</scope>
    <source>
        <strain evidence="2 3">MLST1</strain>
    </source>
</reference>
<feature type="region of interest" description="Disordered" evidence="1">
    <location>
        <begin position="1"/>
        <end position="127"/>
    </location>
</feature>
<dbReference type="AlphaFoldDB" id="A0A432W9C8"/>
<sequence>MNITTPPVSFLPTTAAQPTDVMRRDNQMREIVTQINQNEASQRERGMGSDSERSPQSSNNSYANQLADARAEAGFPRIQERDGQRENGRGSEQQQERTREEENEEPELQELRTRDREVRQHEETHASIGGRYASSPQYEFEMGPDGRPYAVAGQVNIDITPIPGDPQATLQKMQIVRRAAMAPTQPSGADRQVAQEASLRENEARTELRQEQMTEIREVGSAGFSELNSDWAVPQNAVTPAVAPIITRRMEDGSYDGTGVSDGYPGFAEVDALMSARGDRIERFYQGSYRPNESFLLGVA</sequence>
<dbReference type="Pfam" id="PF12118">
    <property type="entry name" value="SprA-related"/>
    <property type="match status" value="1"/>
</dbReference>
<name>A0A432W9C8_9GAMM</name>
<accession>A0A432W9C8</accession>
<dbReference type="Proteomes" id="UP000288293">
    <property type="component" value="Unassembled WGS sequence"/>
</dbReference>
<evidence type="ECO:0000313" key="2">
    <source>
        <dbReference type="EMBL" id="RUO26757.1"/>
    </source>
</evidence>
<feature type="region of interest" description="Disordered" evidence="1">
    <location>
        <begin position="182"/>
        <end position="208"/>
    </location>
</feature>